<name>A0ABC8U617_9AQUA</name>
<evidence type="ECO:0000313" key="12">
    <source>
        <dbReference type="Proteomes" id="UP001642360"/>
    </source>
</evidence>
<dbReference type="AlphaFoldDB" id="A0ABC8U617"/>
<dbReference type="CDD" id="cd12344">
    <property type="entry name" value="RRM1_SECp43_like"/>
    <property type="match status" value="1"/>
</dbReference>
<dbReference type="InterPro" id="IPR050825">
    <property type="entry name" value="RBM42_RBP45_47-like"/>
</dbReference>
<evidence type="ECO:0000256" key="2">
    <source>
        <dbReference type="ARBA" id="ARBA00022664"/>
    </source>
</evidence>
<feature type="region of interest" description="Disordered" evidence="9">
    <location>
        <begin position="251"/>
        <end position="289"/>
    </location>
</feature>
<keyword evidence="4 8" id="KW-0694">RNA-binding</keyword>
<dbReference type="Pfam" id="PF00076">
    <property type="entry name" value="RRM_1"/>
    <property type="match status" value="3"/>
</dbReference>
<comment type="subcellular location">
    <subcellularLocation>
        <location evidence="1">Nucleus</location>
    </subcellularLocation>
</comment>
<dbReference type="GO" id="GO:0005634">
    <property type="term" value="C:nucleus"/>
    <property type="evidence" value="ECO:0007669"/>
    <property type="project" value="UniProtKB-SubCell"/>
</dbReference>
<dbReference type="Gene3D" id="3.30.70.330">
    <property type="match status" value="3"/>
</dbReference>
<dbReference type="PROSITE" id="PS50102">
    <property type="entry name" value="RRM"/>
    <property type="match status" value="3"/>
</dbReference>
<evidence type="ECO:0000256" key="1">
    <source>
        <dbReference type="ARBA" id="ARBA00004123"/>
    </source>
</evidence>
<feature type="region of interest" description="Disordered" evidence="9">
    <location>
        <begin position="1"/>
        <end position="49"/>
    </location>
</feature>
<evidence type="ECO:0000256" key="6">
    <source>
        <dbReference type="ARBA" id="ARBA00057395"/>
    </source>
</evidence>
<dbReference type="InterPro" id="IPR000504">
    <property type="entry name" value="RRM_dom"/>
</dbReference>
<reference evidence="11 12" key="1">
    <citation type="submission" date="2024-02" db="EMBL/GenBank/DDBJ databases">
        <authorList>
            <person name="Vignale AGUSTIN F."/>
            <person name="Sosa J E."/>
            <person name="Modenutti C."/>
        </authorList>
    </citation>
    <scope>NUCLEOTIDE SEQUENCE [LARGE SCALE GENOMIC DNA]</scope>
</reference>
<keyword evidence="2" id="KW-0507">mRNA processing</keyword>
<keyword evidence="3" id="KW-0677">Repeat</keyword>
<dbReference type="EMBL" id="CAUOFW020006686">
    <property type="protein sequence ID" value="CAK9175724.1"/>
    <property type="molecule type" value="Genomic_DNA"/>
</dbReference>
<dbReference type="InterPro" id="IPR035979">
    <property type="entry name" value="RBD_domain_sf"/>
</dbReference>
<evidence type="ECO:0000256" key="8">
    <source>
        <dbReference type="PROSITE-ProRule" id="PRU00176"/>
    </source>
</evidence>
<accession>A0ABC8U617</accession>
<feature type="domain" description="RRM" evidence="10">
    <location>
        <begin position="89"/>
        <end position="169"/>
    </location>
</feature>
<dbReference type="PANTHER" id="PTHR47640:SF48">
    <property type="entry name" value="POLYADENYLATE-BINDING PROTEIN RBP45B"/>
    <property type="match status" value="1"/>
</dbReference>
<dbReference type="FunFam" id="3.30.70.330:FF:000103">
    <property type="entry name" value="Polyadenylate-binding protein RBP47B"/>
    <property type="match status" value="1"/>
</dbReference>
<dbReference type="SMART" id="SM00360">
    <property type="entry name" value="RRM"/>
    <property type="match status" value="3"/>
</dbReference>
<feature type="compositionally biased region" description="Polar residues" evidence="9">
    <location>
        <begin position="264"/>
        <end position="289"/>
    </location>
</feature>
<dbReference type="Proteomes" id="UP001642360">
    <property type="component" value="Unassembled WGS sequence"/>
</dbReference>
<evidence type="ECO:0000256" key="9">
    <source>
        <dbReference type="SAM" id="MobiDB-lite"/>
    </source>
</evidence>
<dbReference type="FunFam" id="3.30.70.330:FF:000451">
    <property type="entry name" value="Polyadenylate-binding protein RBP45C"/>
    <property type="match status" value="1"/>
</dbReference>
<comment type="similarity">
    <text evidence="7">Belongs to the polyadenylate-binding RBP45 family.</text>
</comment>
<proteinExistence type="inferred from homology"/>
<dbReference type="GO" id="GO:0003723">
    <property type="term" value="F:RNA binding"/>
    <property type="evidence" value="ECO:0007669"/>
    <property type="project" value="UniProtKB-UniRule"/>
</dbReference>
<dbReference type="FunFam" id="3.30.70.330:FF:000236">
    <property type="entry name" value="Polyadenylate-binding protein RBP45C"/>
    <property type="match status" value="1"/>
</dbReference>
<dbReference type="PANTHER" id="PTHR47640">
    <property type="entry name" value="TRNA SELENOCYSTEINE 1-ASSOCIATED PROTEIN 1-RELATED-RELATED"/>
    <property type="match status" value="1"/>
</dbReference>
<evidence type="ECO:0000256" key="5">
    <source>
        <dbReference type="ARBA" id="ARBA00023242"/>
    </source>
</evidence>
<dbReference type="SUPFAM" id="SSF54928">
    <property type="entry name" value="RNA-binding domain, RBD"/>
    <property type="match status" value="2"/>
</dbReference>
<dbReference type="InterPro" id="IPR012677">
    <property type="entry name" value="Nucleotide-bd_a/b_plait_sf"/>
</dbReference>
<feature type="compositionally biased region" description="Low complexity" evidence="9">
    <location>
        <begin position="20"/>
        <end position="49"/>
    </location>
</feature>
<keyword evidence="5" id="KW-0539">Nucleus</keyword>
<sequence>MMQPGTTNGVPPPPTMVASQPNQYQYQYQPQQQQQWMMNQQQPQQFQSQPQQAAAAAAYYYQQQPPPAAPLQQQPQYTAAQPTSADEIRSLWIGDLQVWMDETYLYNCFATTGEVVTAKVIRNKQTGQAEGYGFIEFVSHAAAEKNLQMYNGTTMPSTEQNFRLNWASFGAGEKRPDDSPDFTIFVGDLAADVTDYLLLETFRPHYPSLKGAKVVTDRDTGRTKGYGFVRFGDESEQLRAMTEMNGRFCSTRPMRIGPAANKKSVGSQQYPKASYQSSQGSQNEDDPTNTTIFVGGLDSNVTDEHLRQVFAQYGQILHVKIPIGKRCGFVQFADRSCAEEALRMLNGTQLGGQNIRLSWGRSPSNKQVIITSFNLLLSCNICIFIAHEADKHTDPSVGVIQPQVDPNQWNGGYYGYAPGFETYGYAPTAQDPNLYYGGYPGYGNYPPTQQQQPQVGCKYVLLL</sequence>
<comment type="function">
    <text evidence="6">Heterogeneous nuclear ribonucleoprotein (hnRNP)-protein binding the poly(A) tail of mRNA and probably involved in some steps of pre-mRNA maturation.</text>
</comment>
<dbReference type="GO" id="GO:0006397">
    <property type="term" value="P:mRNA processing"/>
    <property type="evidence" value="ECO:0007669"/>
    <property type="project" value="UniProtKB-KW"/>
</dbReference>
<comment type="caution">
    <text evidence="11">The sequence shown here is derived from an EMBL/GenBank/DDBJ whole genome shotgun (WGS) entry which is preliminary data.</text>
</comment>
<keyword evidence="12" id="KW-1185">Reference proteome</keyword>
<dbReference type="CDD" id="cd12345">
    <property type="entry name" value="RRM2_SECp43_like"/>
    <property type="match status" value="1"/>
</dbReference>
<feature type="domain" description="RRM" evidence="10">
    <location>
        <begin position="182"/>
        <end position="261"/>
    </location>
</feature>
<protein>
    <recommendedName>
        <fullName evidence="10">RRM domain-containing protein</fullName>
    </recommendedName>
</protein>
<evidence type="ECO:0000256" key="7">
    <source>
        <dbReference type="ARBA" id="ARBA00061708"/>
    </source>
</evidence>
<feature type="domain" description="RRM" evidence="10">
    <location>
        <begin position="290"/>
        <end position="362"/>
    </location>
</feature>
<evidence type="ECO:0000256" key="4">
    <source>
        <dbReference type="ARBA" id="ARBA00022884"/>
    </source>
</evidence>
<organism evidence="11 12">
    <name type="scientific">Ilex paraguariensis</name>
    <name type="common">yerba mate</name>
    <dbReference type="NCBI Taxonomy" id="185542"/>
    <lineage>
        <taxon>Eukaryota</taxon>
        <taxon>Viridiplantae</taxon>
        <taxon>Streptophyta</taxon>
        <taxon>Embryophyta</taxon>
        <taxon>Tracheophyta</taxon>
        <taxon>Spermatophyta</taxon>
        <taxon>Magnoliopsida</taxon>
        <taxon>eudicotyledons</taxon>
        <taxon>Gunneridae</taxon>
        <taxon>Pentapetalae</taxon>
        <taxon>asterids</taxon>
        <taxon>campanulids</taxon>
        <taxon>Aquifoliales</taxon>
        <taxon>Aquifoliaceae</taxon>
        <taxon>Ilex</taxon>
    </lineage>
</organism>
<evidence type="ECO:0000313" key="11">
    <source>
        <dbReference type="EMBL" id="CAK9175724.1"/>
    </source>
</evidence>
<evidence type="ECO:0000256" key="3">
    <source>
        <dbReference type="ARBA" id="ARBA00022737"/>
    </source>
</evidence>
<gene>
    <name evidence="11" type="ORF">ILEXP_LOCUS45535</name>
</gene>
<dbReference type="SUPFAM" id="SSF81995">
    <property type="entry name" value="beta-sandwich domain of Sec23/24"/>
    <property type="match status" value="1"/>
</dbReference>
<evidence type="ECO:0000259" key="10">
    <source>
        <dbReference type="PROSITE" id="PS50102"/>
    </source>
</evidence>